<keyword evidence="3 6" id="KW-1133">Transmembrane helix</keyword>
<dbReference type="InterPro" id="IPR010982">
    <property type="entry name" value="Lambda_DNA-bd_dom_sf"/>
</dbReference>
<evidence type="ECO:0000259" key="7">
    <source>
        <dbReference type="PROSITE" id="PS50943"/>
    </source>
</evidence>
<evidence type="ECO:0000256" key="4">
    <source>
        <dbReference type="ARBA" id="ARBA00023125"/>
    </source>
</evidence>
<gene>
    <name evidence="8" type="ORF">MACH08_15140</name>
</gene>
<dbReference type="InterPro" id="IPR001387">
    <property type="entry name" value="Cro/C1-type_HTH"/>
</dbReference>
<dbReference type="InterPro" id="IPR010652">
    <property type="entry name" value="DUF1232"/>
</dbReference>
<dbReference type="PANTHER" id="PTHR46797">
    <property type="entry name" value="HTH-TYPE TRANSCRIPTIONAL REGULATOR"/>
    <property type="match status" value="1"/>
</dbReference>
<dbReference type="Proteomes" id="UP001275436">
    <property type="component" value="Unassembled WGS sequence"/>
</dbReference>
<evidence type="ECO:0000256" key="6">
    <source>
        <dbReference type="SAM" id="Phobius"/>
    </source>
</evidence>
<dbReference type="PROSITE" id="PS50943">
    <property type="entry name" value="HTH_CROC1"/>
    <property type="match status" value="1"/>
</dbReference>
<dbReference type="Gene3D" id="1.10.260.40">
    <property type="entry name" value="lambda repressor-like DNA-binding domains"/>
    <property type="match status" value="1"/>
</dbReference>
<dbReference type="SMART" id="SM00530">
    <property type="entry name" value="HTH_XRE"/>
    <property type="match status" value="1"/>
</dbReference>
<dbReference type="InterPro" id="IPR050807">
    <property type="entry name" value="TransReg_Diox_bact_type"/>
</dbReference>
<feature type="domain" description="HTH cro/C1-type" evidence="7">
    <location>
        <begin position="11"/>
        <end position="65"/>
    </location>
</feature>
<evidence type="ECO:0000256" key="3">
    <source>
        <dbReference type="ARBA" id="ARBA00022989"/>
    </source>
</evidence>
<evidence type="ECO:0000313" key="8">
    <source>
        <dbReference type="EMBL" id="GLO65730.1"/>
    </source>
</evidence>
<dbReference type="CDD" id="cd00093">
    <property type="entry name" value="HTH_XRE"/>
    <property type="match status" value="1"/>
</dbReference>
<keyword evidence="9" id="KW-1185">Reference proteome</keyword>
<protein>
    <submittedName>
        <fullName evidence="8">Transcriptional regulator</fullName>
    </submittedName>
</protein>
<organism evidence="8 9">
    <name type="scientific">Oceanobacillus kimchii</name>
    <dbReference type="NCBI Taxonomy" id="746691"/>
    <lineage>
        <taxon>Bacteria</taxon>
        <taxon>Bacillati</taxon>
        <taxon>Bacillota</taxon>
        <taxon>Bacilli</taxon>
        <taxon>Bacillales</taxon>
        <taxon>Bacillaceae</taxon>
        <taxon>Oceanobacillus</taxon>
    </lineage>
</organism>
<comment type="caution">
    <text evidence="8">The sequence shown here is derived from an EMBL/GenBank/DDBJ whole genome shotgun (WGS) entry which is preliminary data.</text>
</comment>
<evidence type="ECO:0000313" key="9">
    <source>
        <dbReference type="Proteomes" id="UP001275436"/>
    </source>
</evidence>
<dbReference type="PANTHER" id="PTHR46797:SF1">
    <property type="entry name" value="METHYLPHOSPHONATE SYNTHASE"/>
    <property type="match status" value="1"/>
</dbReference>
<dbReference type="Pfam" id="PF01381">
    <property type="entry name" value="HTH_3"/>
    <property type="match status" value="1"/>
</dbReference>
<accession>A0ABQ5TI76</accession>
<keyword evidence="5 6" id="KW-0472">Membrane</keyword>
<evidence type="ECO:0000256" key="5">
    <source>
        <dbReference type="ARBA" id="ARBA00023136"/>
    </source>
</evidence>
<keyword evidence="4" id="KW-0238">DNA-binding</keyword>
<evidence type="ECO:0000256" key="1">
    <source>
        <dbReference type="ARBA" id="ARBA00004127"/>
    </source>
</evidence>
<dbReference type="SUPFAM" id="SSF47413">
    <property type="entry name" value="lambda repressor-like DNA-binding domains"/>
    <property type="match status" value="1"/>
</dbReference>
<dbReference type="RefSeq" id="WP_017796425.1">
    <property type="nucleotide sequence ID" value="NZ_BSKO01000001.1"/>
</dbReference>
<name>A0ABQ5TI76_9BACI</name>
<sequence>MSDKYLTGERLRYILDKEGMSMRQLAKSSNINVSTISRIINGRRKPTLSHLQRLSEVLHTSVQDLLGEEKVSLYEKENIALQESFYTVQSTLGQVGNTHDLSIQEIDKELKKYIQFVQTEEGESTVLANYKDKRSKLGDFSGPYLQRLEEMFLRFSSKKGTTKQLILMGSALLYFIFTVDVIPDYLFPIGFIDDAIAINLVMGMLEKTQ</sequence>
<dbReference type="Pfam" id="PF06803">
    <property type="entry name" value="DUF1232"/>
    <property type="match status" value="1"/>
</dbReference>
<feature type="transmembrane region" description="Helical" evidence="6">
    <location>
        <begin position="161"/>
        <end position="179"/>
    </location>
</feature>
<dbReference type="EMBL" id="BSKO01000001">
    <property type="protein sequence ID" value="GLO65730.1"/>
    <property type="molecule type" value="Genomic_DNA"/>
</dbReference>
<evidence type="ECO:0000256" key="2">
    <source>
        <dbReference type="ARBA" id="ARBA00022692"/>
    </source>
</evidence>
<keyword evidence="2 6" id="KW-0812">Transmembrane</keyword>
<comment type="subcellular location">
    <subcellularLocation>
        <location evidence="1">Endomembrane system</location>
        <topology evidence="1">Multi-pass membrane protein</topology>
    </subcellularLocation>
</comment>
<proteinExistence type="predicted"/>
<reference evidence="8 9" key="1">
    <citation type="submission" date="2023-02" db="EMBL/GenBank/DDBJ databases">
        <title>Oceanobacillus kimchii IFOP_LL358 isolated form Alexandrium catenella lab strain.</title>
        <authorList>
            <person name="Gajardo G."/>
            <person name="Ueki S."/>
            <person name="Maruyama F."/>
        </authorList>
    </citation>
    <scope>NUCLEOTIDE SEQUENCE [LARGE SCALE GENOMIC DNA]</scope>
    <source>
        <strain evidence="8 9">IFOP_LL358</strain>
    </source>
</reference>